<feature type="transmembrane region" description="Helical" evidence="6">
    <location>
        <begin position="58"/>
        <end position="77"/>
    </location>
</feature>
<gene>
    <name evidence="7" type="ORF">FSB73_14985</name>
</gene>
<dbReference type="GO" id="GO:0016020">
    <property type="term" value="C:membrane"/>
    <property type="evidence" value="ECO:0007669"/>
    <property type="project" value="UniProtKB-SubCell"/>
</dbReference>
<dbReference type="InterPro" id="IPR036259">
    <property type="entry name" value="MFS_trans_sf"/>
</dbReference>
<dbReference type="RefSeq" id="WP_146783883.1">
    <property type="nucleotide sequence ID" value="NZ_CP042434.1"/>
</dbReference>
<dbReference type="InterPro" id="IPR022369">
    <property type="entry name" value="Integral_membrane_TerC_rswitch"/>
</dbReference>
<sequence length="350" mass="38885">MNTTLLSTISSTLNAVLAFALTHTEIVYGAFGIVLIIALLLDLGLMSKKGKEITIKQATIQTIFWIGLSLVFWAFVWYENGSNAATKYISAYLMEWSLSIDNIFVFILIFAAFKVKETDMGRALLIGILLAIVFRILFIAVGIGLIDRFHWIMYIFGAFLLYTGIKLFAQKESHEFNMMDSKFFKWVKRTLPFTDEDPMGKYAIKKNGKKLFTSLTLVVIVLAVTDIAFALDSIPTVVSLVKDSATAKFSSSDILVIYSSNIFAILGLRSLFFLLRGAANKFRFLQQGIAFILIFIGVKMLIEFFHIHIPIGISLGVIVLCVGVSIAASVMIPVKEEAVKPNPEASNQKG</sequence>
<feature type="transmembrane region" description="Helical" evidence="6">
    <location>
        <begin position="211"/>
        <end position="234"/>
    </location>
</feature>
<feature type="transmembrane region" description="Helical" evidence="6">
    <location>
        <begin position="151"/>
        <end position="169"/>
    </location>
</feature>
<feature type="transmembrane region" description="Helical" evidence="6">
    <location>
        <begin position="89"/>
        <end position="111"/>
    </location>
</feature>
<evidence type="ECO:0000256" key="1">
    <source>
        <dbReference type="ARBA" id="ARBA00004141"/>
    </source>
</evidence>
<dbReference type="AlphaFoldDB" id="A0A5B8VMM2"/>
<evidence type="ECO:0000256" key="4">
    <source>
        <dbReference type="ARBA" id="ARBA00022989"/>
    </source>
</evidence>
<dbReference type="SUPFAM" id="SSF103473">
    <property type="entry name" value="MFS general substrate transporter"/>
    <property type="match status" value="1"/>
</dbReference>
<feature type="transmembrane region" description="Helical" evidence="6">
    <location>
        <begin position="254"/>
        <end position="275"/>
    </location>
</feature>
<keyword evidence="3 6" id="KW-0812">Transmembrane</keyword>
<dbReference type="Pfam" id="PF03741">
    <property type="entry name" value="TerC"/>
    <property type="match status" value="1"/>
</dbReference>
<dbReference type="Proteomes" id="UP000321291">
    <property type="component" value="Chromosome"/>
</dbReference>
<dbReference type="PANTHER" id="PTHR30238:SF0">
    <property type="entry name" value="THYLAKOID MEMBRANE PROTEIN TERC, CHLOROPLASTIC"/>
    <property type="match status" value="1"/>
</dbReference>
<evidence type="ECO:0000256" key="2">
    <source>
        <dbReference type="ARBA" id="ARBA00007511"/>
    </source>
</evidence>
<organism evidence="7 8">
    <name type="scientific">Arachidicoccus ginsenosidivorans</name>
    <dbReference type="NCBI Taxonomy" id="496057"/>
    <lineage>
        <taxon>Bacteria</taxon>
        <taxon>Pseudomonadati</taxon>
        <taxon>Bacteroidota</taxon>
        <taxon>Chitinophagia</taxon>
        <taxon>Chitinophagales</taxon>
        <taxon>Chitinophagaceae</taxon>
        <taxon>Arachidicoccus</taxon>
    </lineage>
</organism>
<dbReference type="EMBL" id="CP042434">
    <property type="protein sequence ID" value="QEC72787.1"/>
    <property type="molecule type" value="Genomic_DNA"/>
</dbReference>
<keyword evidence="4 6" id="KW-1133">Transmembrane helix</keyword>
<evidence type="ECO:0000256" key="5">
    <source>
        <dbReference type="ARBA" id="ARBA00023136"/>
    </source>
</evidence>
<evidence type="ECO:0000313" key="7">
    <source>
        <dbReference type="EMBL" id="QEC72787.1"/>
    </source>
</evidence>
<feature type="transmembrane region" description="Helical" evidence="6">
    <location>
        <begin position="287"/>
        <end position="307"/>
    </location>
</feature>
<evidence type="ECO:0000256" key="6">
    <source>
        <dbReference type="SAM" id="Phobius"/>
    </source>
</evidence>
<dbReference type="KEGG" id="agi:FSB73_14985"/>
<proteinExistence type="inferred from homology"/>
<comment type="subcellular location">
    <subcellularLocation>
        <location evidence="1">Membrane</location>
        <topology evidence="1">Multi-pass membrane protein</topology>
    </subcellularLocation>
</comment>
<accession>A0A5B8VMM2</accession>
<feature type="transmembrane region" description="Helical" evidence="6">
    <location>
        <begin position="28"/>
        <end position="46"/>
    </location>
</feature>
<comment type="similarity">
    <text evidence="2">Belongs to the TerC family.</text>
</comment>
<dbReference type="OrthoDB" id="9783692at2"/>
<evidence type="ECO:0000256" key="3">
    <source>
        <dbReference type="ARBA" id="ARBA00022692"/>
    </source>
</evidence>
<keyword evidence="5 6" id="KW-0472">Membrane</keyword>
<reference evidence="7 8" key="1">
    <citation type="journal article" date="2017" name="Int. J. Syst. Evol. Microbiol.">
        <title>Arachidicoccus ginsenosidivorans sp. nov., with ginsenoside-converting activity isolated from ginseng cultivating soil.</title>
        <authorList>
            <person name="Siddiqi M.Z."/>
            <person name="Aslam Z."/>
            <person name="Im W.T."/>
        </authorList>
    </citation>
    <scope>NUCLEOTIDE SEQUENCE [LARGE SCALE GENOMIC DNA]</scope>
    <source>
        <strain evidence="7 8">Gsoil 809</strain>
    </source>
</reference>
<dbReference type="NCBIfam" id="TIGR03718">
    <property type="entry name" value="R_switched_Alx"/>
    <property type="match status" value="1"/>
</dbReference>
<feature type="transmembrane region" description="Helical" evidence="6">
    <location>
        <begin position="123"/>
        <end position="145"/>
    </location>
</feature>
<evidence type="ECO:0000313" key="8">
    <source>
        <dbReference type="Proteomes" id="UP000321291"/>
    </source>
</evidence>
<dbReference type="PANTHER" id="PTHR30238">
    <property type="entry name" value="MEMBRANE BOUND PREDICTED REDOX MODULATOR"/>
    <property type="match status" value="1"/>
</dbReference>
<name>A0A5B8VMM2_9BACT</name>
<protein>
    <submittedName>
        <fullName evidence="7">TerC/Alx family metal homeostasis membrane protein</fullName>
    </submittedName>
</protein>
<keyword evidence="8" id="KW-1185">Reference proteome</keyword>
<feature type="transmembrane region" description="Helical" evidence="6">
    <location>
        <begin position="313"/>
        <end position="334"/>
    </location>
</feature>
<dbReference type="InterPro" id="IPR005496">
    <property type="entry name" value="Integral_membrane_TerC"/>
</dbReference>